<evidence type="ECO:0000313" key="2">
    <source>
        <dbReference type="Proteomes" id="UP000228948"/>
    </source>
</evidence>
<dbReference type="AlphaFoldDB" id="A0A2K8K551"/>
<protein>
    <submittedName>
        <fullName evidence="1">Uncharacterized protein</fullName>
    </submittedName>
</protein>
<keyword evidence="2" id="KW-1185">Reference proteome</keyword>
<sequence length="90" mass="9142">MLQHAGRRATFGHIRQLTAKQAGAGALLGHIQGVAGVAVTGNGVPVCVPAYDFIEVLMASAKSGDKAPATAGTALLQLVRAKPQLRGKSP</sequence>
<dbReference type="RefSeq" id="WP_100319050.1">
    <property type="nucleotide sequence ID" value="NZ_CP024899.1"/>
</dbReference>
<proteinExistence type="predicted"/>
<dbReference type="EMBL" id="CP024899">
    <property type="protein sequence ID" value="ATX64567.1"/>
    <property type="molecule type" value="Genomic_DNA"/>
</dbReference>
<name>A0A2K8K551_9RHOB</name>
<dbReference type="STRING" id="441209.GCA_001870665_01057"/>
<evidence type="ECO:0000313" key="1">
    <source>
        <dbReference type="EMBL" id="ATX64567.1"/>
    </source>
</evidence>
<dbReference type="Proteomes" id="UP000228948">
    <property type="component" value="Chromosome"/>
</dbReference>
<organism evidence="1 2">
    <name type="scientific">Roseinatronobacter bogoriensis subsp. barguzinensis</name>
    <dbReference type="NCBI Taxonomy" id="441209"/>
    <lineage>
        <taxon>Bacteria</taxon>
        <taxon>Pseudomonadati</taxon>
        <taxon>Pseudomonadota</taxon>
        <taxon>Alphaproteobacteria</taxon>
        <taxon>Rhodobacterales</taxon>
        <taxon>Paracoccaceae</taxon>
        <taxon>Roseinatronobacter</taxon>
    </lineage>
</organism>
<gene>
    <name evidence="1" type="ORF">BG454_00900</name>
</gene>
<accession>A0A2K8K551</accession>
<dbReference type="KEGG" id="rbg:BG454_00900"/>
<reference evidence="1 2" key="1">
    <citation type="submission" date="2017-11" db="EMBL/GenBank/DDBJ databases">
        <title>Revised Sequence and Annotation of the Rhodobaca barguzinensis strain alga05 Genome.</title>
        <authorList>
            <person name="Kopejtka K."/>
            <person name="Tomasch J.M."/>
            <person name="Bunk B."/>
            <person name="Koblizek M."/>
        </authorList>
    </citation>
    <scope>NUCLEOTIDE SEQUENCE [LARGE SCALE GENOMIC DNA]</scope>
    <source>
        <strain evidence="2">alga05</strain>
    </source>
</reference>